<gene>
    <name evidence="4" type="ORF">EDC24_1405</name>
</gene>
<proteinExistence type="inferred from homology"/>
<feature type="domain" description="Bacterial sugar transferase" evidence="3">
    <location>
        <begin position="7"/>
        <end position="187"/>
    </location>
</feature>
<accession>A0A3N5C429</accession>
<comment type="similarity">
    <text evidence="1">Belongs to the bacterial sugar transferase family.</text>
</comment>
<dbReference type="PANTHER" id="PTHR30576:SF0">
    <property type="entry name" value="UNDECAPRENYL-PHOSPHATE N-ACETYLGALACTOSAMINYL 1-PHOSPHATE TRANSFERASE-RELATED"/>
    <property type="match status" value="1"/>
</dbReference>
<comment type="caution">
    <text evidence="4">The sequence shown here is derived from an EMBL/GenBank/DDBJ whole genome shotgun (WGS) entry which is preliminary data.</text>
</comment>
<dbReference type="EMBL" id="RKRF01000008">
    <property type="protein sequence ID" value="RPF54212.1"/>
    <property type="molecule type" value="Genomic_DNA"/>
</dbReference>
<keyword evidence="2" id="KW-0472">Membrane</keyword>
<evidence type="ECO:0000256" key="2">
    <source>
        <dbReference type="SAM" id="Phobius"/>
    </source>
</evidence>
<keyword evidence="4" id="KW-0808">Transferase</keyword>
<evidence type="ECO:0000313" key="4">
    <source>
        <dbReference type="EMBL" id="RPF54212.1"/>
    </source>
</evidence>
<dbReference type="AlphaFoldDB" id="A0A3N5C429"/>
<dbReference type="InterPro" id="IPR003362">
    <property type="entry name" value="Bact_transf"/>
</dbReference>
<dbReference type="RefSeq" id="WP_124221018.1">
    <property type="nucleotide sequence ID" value="NZ_RKRF01000008.1"/>
</dbReference>
<sequence>MYRNFGKRVFDSFFCLLLIIPISLITVFISIAIKIDTKGPVFFKQERLGLMGNVFKVYKFRTMVQNAESIGTGIYTNDQDPRITKIGHILRKTSLDELPQLLNILKGEMSFIGPRPPVPYHPYKYEDYSEIQKKRFDVKPGITGMAQAYGRNSLTWDERIEYDVEYVNKMSLILDLKIILKTFTSVVRKEGVYRG</sequence>
<reference evidence="4 5" key="1">
    <citation type="submission" date="2018-11" db="EMBL/GenBank/DDBJ databases">
        <title>Genomic Encyclopedia of Type Strains, Phase IV (KMG-IV): sequencing the most valuable type-strain genomes for metagenomic binning, comparative biology and taxonomic classification.</title>
        <authorList>
            <person name="Goeker M."/>
        </authorList>
    </citation>
    <scope>NUCLEOTIDE SEQUENCE [LARGE SCALE GENOMIC DNA]</scope>
    <source>
        <strain evidence="4 5">DSM 18090</strain>
    </source>
</reference>
<evidence type="ECO:0000313" key="5">
    <source>
        <dbReference type="Proteomes" id="UP000276443"/>
    </source>
</evidence>
<protein>
    <submittedName>
        <fullName evidence="4">Lipopolysaccharide/colanic/teichoic acid biosynthesis glycosyltransferase</fullName>
    </submittedName>
</protein>
<organism evidence="4 5">
    <name type="scientific">Aquisalibacillus elongatus</name>
    <dbReference type="NCBI Taxonomy" id="485577"/>
    <lineage>
        <taxon>Bacteria</taxon>
        <taxon>Bacillati</taxon>
        <taxon>Bacillota</taxon>
        <taxon>Bacilli</taxon>
        <taxon>Bacillales</taxon>
        <taxon>Bacillaceae</taxon>
        <taxon>Aquisalibacillus</taxon>
    </lineage>
</organism>
<evidence type="ECO:0000256" key="1">
    <source>
        <dbReference type="ARBA" id="ARBA00006464"/>
    </source>
</evidence>
<dbReference type="Proteomes" id="UP000276443">
    <property type="component" value="Unassembled WGS sequence"/>
</dbReference>
<feature type="transmembrane region" description="Helical" evidence="2">
    <location>
        <begin position="12"/>
        <end position="33"/>
    </location>
</feature>
<keyword evidence="2" id="KW-0812">Transmembrane</keyword>
<dbReference type="PANTHER" id="PTHR30576">
    <property type="entry name" value="COLANIC BIOSYNTHESIS UDP-GLUCOSE LIPID CARRIER TRANSFERASE"/>
    <property type="match status" value="1"/>
</dbReference>
<keyword evidence="2" id="KW-1133">Transmembrane helix</keyword>
<dbReference type="OrthoDB" id="9808602at2"/>
<keyword evidence="5" id="KW-1185">Reference proteome</keyword>
<name>A0A3N5C429_9BACI</name>
<evidence type="ECO:0000259" key="3">
    <source>
        <dbReference type="Pfam" id="PF02397"/>
    </source>
</evidence>
<dbReference type="Pfam" id="PF02397">
    <property type="entry name" value="Bac_transf"/>
    <property type="match status" value="1"/>
</dbReference>
<dbReference type="GO" id="GO:0016780">
    <property type="term" value="F:phosphotransferase activity, for other substituted phosphate groups"/>
    <property type="evidence" value="ECO:0007669"/>
    <property type="project" value="TreeGrafter"/>
</dbReference>